<evidence type="ECO:0000256" key="5">
    <source>
        <dbReference type="ARBA" id="ARBA00023004"/>
    </source>
</evidence>
<keyword evidence="3 6" id="KW-0479">Metal-binding</keyword>
<sequence>MACAASLSPERAKTELGHRLFYDADLSLDGSMSCATCHEQRHAFSDGNPTHPGVTDEQGIRNVPSLANVGLFHSLTWTDQHVTSLERQIFIPLSGNHPVEMGMTDMAELNQRLSANSCYRALFSIAFPESAMDMKHFSTALAAFERTLVSNHAVWDQPDHEETSEQKRGEMLFFGQGKCSVCHNPPLFMDHHFHVLGKRKDGPIRTPSLRNVEVTAPYLHDGSAATLAAAIQAHPNTDALSDTEIASITAFLSLLTDQTFLSRQDFALPAEQCPVRIAQ</sequence>
<name>A0ABQ5WGE7_GLUJA</name>
<evidence type="ECO:0000256" key="3">
    <source>
        <dbReference type="ARBA" id="ARBA00022723"/>
    </source>
</evidence>
<dbReference type="InterPro" id="IPR036909">
    <property type="entry name" value="Cyt_c-like_dom_sf"/>
</dbReference>
<dbReference type="SUPFAM" id="SSF46626">
    <property type="entry name" value="Cytochrome c"/>
    <property type="match status" value="2"/>
</dbReference>
<organism evidence="8 9">
    <name type="scientific">Gluconobacter japonicus</name>
    <dbReference type="NCBI Taxonomy" id="376620"/>
    <lineage>
        <taxon>Bacteria</taxon>
        <taxon>Pseudomonadati</taxon>
        <taxon>Pseudomonadota</taxon>
        <taxon>Alphaproteobacteria</taxon>
        <taxon>Acetobacterales</taxon>
        <taxon>Acetobacteraceae</taxon>
        <taxon>Gluconobacter</taxon>
    </lineage>
</organism>
<dbReference type="InterPro" id="IPR004852">
    <property type="entry name" value="Di-haem_cyt_c_peroxidsae"/>
</dbReference>
<evidence type="ECO:0000256" key="4">
    <source>
        <dbReference type="ARBA" id="ARBA00023002"/>
    </source>
</evidence>
<keyword evidence="2 6" id="KW-0349">Heme</keyword>
<dbReference type="PANTHER" id="PTHR30600">
    <property type="entry name" value="CYTOCHROME C PEROXIDASE-RELATED"/>
    <property type="match status" value="1"/>
</dbReference>
<dbReference type="PROSITE" id="PS51007">
    <property type="entry name" value="CYTC"/>
    <property type="match status" value="1"/>
</dbReference>
<evidence type="ECO:0000313" key="9">
    <source>
        <dbReference type="Proteomes" id="UP001156613"/>
    </source>
</evidence>
<protein>
    <submittedName>
        <fullName evidence="8">Methylamine utilization protein</fullName>
    </submittedName>
</protein>
<evidence type="ECO:0000313" key="8">
    <source>
        <dbReference type="EMBL" id="GLQ59037.1"/>
    </source>
</evidence>
<comment type="subcellular location">
    <subcellularLocation>
        <location evidence="1">Cell envelope</location>
    </subcellularLocation>
</comment>
<evidence type="ECO:0000256" key="2">
    <source>
        <dbReference type="ARBA" id="ARBA00022617"/>
    </source>
</evidence>
<dbReference type="Proteomes" id="UP001156613">
    <property type="component" value="Unassembled WGS sequence"/>
</dbReference>
<reference evidence="9" key="1">
    <citation type="journal article" date="2019" name="Int. J. Syst. Evol. Microbiol.">
        <title>The Global Catalogue of Microorganisms (GCM) 10K type strain sequencing project: providing services to taxonomists for standard genome sequencing and annotation.</title>
        <authorList>
            <consortium name="The Broad Institute Genomics Platform"/>
            <consortium name="The Broad Institute Genome Sequencing Center for Infectious Disease"/>
            <person name="Wu L."/>
            <person name="Ma J."/>
        </authorList>
    </citation>
    <scope>NUCLEOTIDE SEQUENCE [LARGE SCALE GENOMIC DNA]</scope>
    <source>
        <strain evidence="9">NBRC 3271</strain>
    </source>
</reference>
<accession>A0ABQ5WGE7</accession>
<evidence type="ECO:0000259" key="7">
    <source>
        <dbReference type="PROSITE" id="PS51007"/>
    </source>
</evidence>
<feature type="domain" description="Cytochrome c" evidence="7">
    <location>
        <begin position="164"/>
        <end position="256"/>
    </location>
</feature>
<gene>
    <name evidence="8" type="ORF">GCM10010937_08400</name>
</gene>
<keyword evidence="5 6" id="KW-0408">Iron</keyword>
<comment type="caution">
    <text evidence="8">The sequence shown here is derived from an EMBL/GenBank/DDBJ whole genome shotgun (WGS) entry which is preliminary data.</text>
</comment>
<evidence type="ECO:0000256" key="6">
    <source>
        <dbReference type="PROSITE-ProRule" id="PRU00433"/>
    </source>
</evidence>
<evidence type="ECO:0000256" key="1">
    <source>
        <dbReference type="ARBA" id="ARBA00004196"/>
    </source>
</evidence>
<dbReference type="EMBL" id="BSNT01000018">
    <property type="protein sequence ID" value="GLQ59037.1"/>
    <property type="molecule type" value="Genomic_DNA"/>
</dbReference>
<dbReference type="InterPro" id="IPR009056">
    <property type="entry name" value="Cyt_c-like_dom"/>
</dbReference>
<dbReference type="Pfam" id="PF03150">
    <property type="entry name" value="CCP_MauG"/>
    <property type="match status" value="1"/>
</dbReference>
<keyword evidence="4" id="KW-0560">Oxidoreductase</keyword>
<dbReference type="InterPro" id="IPR051395">
    <property type="entry name" value="Cytochrome_c_Peroxidase/MauG"/>
</dbReference>
<proteinExistence type="predicted"/>
<dbReference type="Gene3D" id="1.10.760.10">
    <property type="entry name" value="Cytochrome c-like domain"/>
    <property type="match status" value="3"/>
</dbReference>
<keyword evidence="9" id="KW-1185">Reference proteome</keyword>